<comment type="subcellular location">
    <subcellularLocation>
        <location evidence="1">Cell membrane</location>
        <topology evidence="1">Multi-pass membrane protein</topology>
    </subcellularLocation>
</comment>
<dbReference type="AlphaFoldDB" id="A0A1W6Z631"/>
<accession>A0A1W6Z631</accession>
<evidence type="ECO:0000256" key="4">
    <source>
        <dbReference type="ARBA" id="ARBA00022989"/>
    </source>
</evidence>
<feature type="transmembrane region" description="Helical" evidence="6">
    <location>
        <begin position="230"/>
        <end position="250"/>
    </location>
</feature>
<organism evidence="8 9">
    <name type="scientific">Bordetella genomosp. 9</name>
    <dbReference type="NCBI Taxonomy" id="1416803"/>
    <lineage>
        <taxon>Bacteria</taxon>
        <taxon>Pseudomonadati</taxon>
        <taxon>Pseudomonadota</taxon>
        <taxon>Betaproteobacteria</taxon>
        <taxon>Burkholderiales</taxon>
        <taxon>Alcaligenaceae</taxon>
        <taxon>Bordetella</taxon>
    </lineage>
</organism>
<dbReference type="InterPro" id="IPR037185">
    <property type="entry name" value="EmrE-like"/>
</dbReference>
<name>A0A1W6Z631_9BORD</name>
<evidence type="ECO:0000313" key="9">
    <source>
        <dbReference type="Proteomes" id="UP000194139"/>
    </source>
</evidence>
<keyword evidence="3 6" id="KW-0812">Transmembrane</keyword>
<protein>
    <submittedName>
        <fullName evidence="8">EamA family transporter</fullName>
    </submittedName>
</protein>
<evidence type="ECO:0000256" key="2">
    <source>
        <dbReference type="ARBA" id="ARBA00022475"/>
    </source>
</evidence>
<reference evidence="8 9" key="1">
    <citation type="submission" date="2017-05" db="EMBL/GenBank/DDBJ databases">
        <title>Complete and WGS of Bordetella genogroups.</title>
        <authorList>
            <person name="Spilker T."/>
            <person name="LiPuma J."/>
        </authorList>
    </citation>
    <scope>NUCLEOTIDE SEQUENCE [LARGE SCALE GENOMIC DNA]</scope>
    <source>
        <strain evidence="8 9">AU17164</strain>
    </source>
</reference>
<keyword evidence="5 6" id="KW-0472">Membrane</keyword>
<feature type="transmembrane region" description="Helical" evidence="6">
    <location>
        <begin position="137"/>
        <end position="155"/>
    </location>
</feature>
<keyword evidence="9" id="KW-1185">Reference proteome</keyword>
<feature type="transmembrane region" description="Helical" evidence="6">
    <location>
        <begin position="29"/>
        <end position="46"/>
    </location>
</feature>
<dbReference type="PANTHER" id="PTHR32322:SF18">
    <property type="entry name" value="S-ADENOSYLMETHIONINE_S-ADENOSYLHOMOCYSTEINE TRANSPORTER"/>
    <property type="match status" value="1"/>
</dbReference>
<feature type="transmembrane region" description="Helical" evidence="6">
    <location>
        <begin position="256"/>
        <end position="275"/>
    </location>
</feature>
<feature type="transmembrane region" description="Helical" evidence="6">
    <location>
        <begin position="58"/>
        <end position="79"/>
    </location>
</feature>
<evidence type="ECO:0000256" key="6">
    <source>
        <dbReference type="SAM" id="Phobius"/>
    </source>
</evidence>
<evidence type="ECO:0000313" key="8">
    <source>
        <dbReference type="EMBL" id="ARP88746.1"/>
    </source>
</evidence>
<sequence length="284" mass="30362">MAVTVMMWAGSWIAMKMVVPYIGPFDFVVLRYVSGGAVLLAVALAMRRPLAMPSWRTTILVGLTQTAAFQGLVQTALVHGGVAKISLMAYTMPFWVVLFSWMLLGEKPSPRHWAGIAMAGLGLLCVVEPWHRLGDSRSVLLALGSGLCWGLGTVLAKKGFNRHTPDIVAFTGWQMLLGGAAMIPVALAVPQIPTVWNWQLALGMLYIVLAASAAGWLLWLIVVRRVPASVAGLSSLATPVIAALLAWLLFGERPGAVEAFGMILILCGLAIVARATGRPRHATT</sequence>
<keyword evidence="4 6" id="KW-1133">Transmembrane helix</keyword>
<feature type="transmembrane region" description="Helical" evidence="6">
    <location>
        <begin position="167"/>
        <end position="189"/>
    </location>
</feature>
<feature type="transmembrane region" description="Helical" evidence="6">
    <location>
        <begin position="85"/>
        <end position="104"/>
    </location>
</feature>
<evidence type="ECO:0000256" key="1">
    <source>
        <dbReference type="ARBA" id="ARBA00004651"/>
    </source>
</evidence>
<evidence type="ECO:0000256" key="5">
    <source>
        <dbReference type="ARBA" id="ARBA00023136"/>
    </source>
</evidence>
<dbReference type="InterPro" id="IPR050638">
    <property type="entry name" value="AA-Vitamin_Transporters"/>
</dbReference>
<keyword evidence="2" id="KW-1003">Cell membrane</keyword>
<feature type="transmembrane region" description="Helical" evidence="6">
    <location>
        <begin position="201"/>
        <end position="223"/>
    </location>
</feature>
<dbReference type="PANTHER" id="PTHR32322">
    <property type="entry name" value="INNER MEMBRANE TRANSPORTER"/>
    <property type="match status" value="1"/>
</dbReference>
<dbReference type="SUPFAM" id="SSF103481">
    <property type="entry name" value="Multidrug resistance efflux transporter EmrE"/>
    <property type="match status" value="2"/>
</dbReference>
<feature type="domain" description="EamA" evidence="7">
    <location>
        <begin position="138"/>
        <end position="273"/>
    </location>
</feature>
<dbReference type="InterPro" id="IPR000620">
    <property type="entry name" value="EamA_dom"/>
</dbReference>
<dbReference type="GO" id="GO:0005886">
    <property type="term" value="C:plasma membrane"/>
    <property type="evidence" value="ECO:0007669"/>
    <property type="project" value="UniProtKB-SubCell"/>
</dbReference>
<dbReference type="EMBL" id="CP021109">
    <property type="protein sequence ID" value="ARP88746.1"/>
    <property type="molecule type" value="Genomic_DNA"/>
</dbReference>
<dbReference type="Gene3D" id="1.10.3730.20">
    <property type="match status" value="1"/>
</dbReference>
<evidence type="ECO:0000256" key="3">
    <source>
        <dbReference type="ARBA" id="ARBA00022692"/>
    </source>
</evidence>
<dbReference type="Proteomes" id="UP000194139">
    <property type="component" value="Chromosome"/>
</dbReference>
<feature type="transmembrane region" description="Helical" evidence="6">
    <location>
        <begin position="113"/>
        <end position="131"/>
    </location>
</feature>
<proteinExistence type="predicted"/>
<gene>
    <name evidence="8" type="ORF">CAL13_14690</name>
</gene>
<dbReference type="Pfam" id="PF00892">
    <property type="entry name" value="EamA"/>
    <property type="match status" value="2"/>
</dbReference>
<feature type="domain" description="EamA" evidence="7">
    <location>
        <begin position="3"/>
        <end position="127"/>
    </location>
</feature>
<evidence type="ECO:0000259" key="7">
    <source>
        <dbReference type="Pfam" id="PF00892"/>
    </source>
</evidence>